<evidence type="ECO:0000313" key="2">
    <source>
        <dbReference type="EMBL" id="SKA81975.1"/>
    </source>
</evidence>
<keyword evidence="1" id="KW-0472">Membrane</keyword>
<evidence type="ECO:0000256" key="1">
    <source>
        <dbReference type="SAM" id="Phobius"/>
    </source>
</evidence>
<dbReference type="EMBL" id="FUYH01000004">
    <property type="protein sequence ID" value="SKA81975.1"/>
    <property type="molecule type" value="Genomic_DNA"/>
</dbReference>
<protein>
    <submittedName>
        <fullName evidence="2">Uncharacterized conserved protein YloU, alkaline shock protein (Asp23) family</fullName>
    </submittedName>
</protein>
<dbReference type="RefSeq" id="WP_078695772.1">
    <property type="nucleotide sequence ID" value="NZ_FUYH01000004.1"/>
</dbReference>
<reference evidence="3" key="1">
    <citation type="submission" date="2017-02" db="EMBL/GenBank/DDBJ databases">
        <authorList>
            <person name="Varghese N."/>
            <person name="Submissions S."/>
        </authorList>
    </citation>
    <scope>NUCLEOTIDE SEQUENCE [LARGE SCALE GENOMIC DNA]</scope>
    <source>
        <strain evidence="3">USBA 833</strain>
    </source>
</reference>
<dbReference type="STRING" id="1147123.SAMN05443428_104142"/>
<feature type="transmembrane region" description="Helical" evidence="1">
    <location>
        <begin position="7"/>
        <end position="29"/>
    </location>
</feature>
<proteinExistence type="predicted"/>
<dbReference type="OrthoDB" id="1956701at2"/>
<evidence type="ECO:0000313" key="3">
    <source>
        <dbReference type="Proteomes" id="UP000190105"/>
    </source>
</evidence>
<dbReference type="Proteomes" id="UP000190105">
    <property type="component" value="Unassembled WGS sequence"/>
</dbReference>
<keyword evidence="3" id="KW-1185">Reference proteome</keyword>
<sequence>MNSLNKFILILYILGLTCLYVLFMLIPLNYVSYSQVIQYLNDLYGAYKWYYLTGTVLLIILNIYIIASLFKGSESSKLGVLKSMPEGDMYISNETIKSLVLKTVSQTKGVKDVKVFVKPGRDNMNILIKALILPDINIPNTIKQIQENIRTYIENVAEIPVGEIKVVVEDIAQSTKLRFE</sequence>
<dbReference type="NCBIfam" id="NF033218">
    <property type="entry name" value="anchor_AmaP"/>
    <property type="match status" value="1"/>
</dbReference>
<keyword evidence="1" id="KW-0812">Transmembrane</keyword>
<accession>A0A1T4WYQ1</accession>
<organism evidence="2 3">
    <name type="scientific">Caloramator quimbayensis</name>
    <dbReference type="NCBI Taxonomy" id="1147123"/>
    <lineage>
        <taxon>Bacteria</taxon>
        <taxon>Bacillati</taxon>
        <taxon>Bacillota</taxon>
        <taxon>Clostridia</taxon>
        <taxon>Eubacteriales</taxon>
        <taxon>Clostridiaceae</taxon>
        <taxon>Caloramator</taxon>
    </lineage>
</organism>
<dbReference type="AlphaFoldDB" id="A0A1T4WYQ1"/>
<feature type="transmembrane region" description="Helical" evidence="1">
    <location>
        <begin position="49"/>
        <end position="70"/>
    </location>
</feature>
<gene>
    <name evidence="2" type="ORF">SAMN05443428_104142</name>
</gene>
<name>A0A1T4WYQ1_9CLOT</name>
<keyword evidence="1" id="KW-1133">Transmembrane helix</keyword>